<accession>A0A1S1HHD7</accession>
<proteinExistence type="predicted"/>
<gene>
    <name evidence="1" type="ORF">BHE75_01933</name>
</gene>
<dbReference type="Proteomes" id="UP000179467">
    <property type="component" value="Unassembled WGS sequence"/>
</dbReference>
<evidence type="ECO:0000313" key="1">
    <source>
        <dbReference type="EMBL" id="OHT19940.1"/>
    </source>
</evidence>
<dbReference type="AlphaFoldDB" id="A0A1S1HHD7"/>
<keyword evidence="2" id="KW-1185">Reference proteome</keyword>
<organism evidence="1 2">
    <name type="scientific">Edaphosphingomonas haloaromaticamans</name>
    <dbReference type="NCBI Taxonomy" id="653954"/>
    <lineage>
        <taxon>Bacteria</taxon>
        <taxon>Pseudomonadati</taxon>
        <taxon>Pseudomonadota</taxon>
        <taxon>Alphaproteobacteria</taxon>
        <taxon>Sphingomonadales</taxon>
        <taxon>Rhizorhabdaceae</taxon>
        <taxon>Edaphosphingomonas</taxon>
    </lineage>
</organism>
<dbReference type="RefSeq" id="WP_070933712.1">
    <property type="nucleotide sequence ID" value="NZ_MIPT01000001.1"/>
</dbReference>
<dbReference type="EMBL" id="MIPT01000001">
    <property type="protein sequence ID" value="OHT19940.1"/>
    <property type="molecule type" value="Genomic_DNA"/>
</dbReference>
<sequence>MAIRLAPPLPEGRIANDGPYAGRELLPLLSIVYETPSKHNPWRWPLRPGERITDPQLAWLQRAGIAPADAEMLTVYSPSTWREIYCPAGTPSPVFEFPCPVIRRRGAEVMVVTPDGSERWVNADGTIPSGHRRRRGRF</sequence>
<reference evidence="1 2" key="1">
    <citation type="submission" date="2016-09" db="EMBL/GenBank/DDBJ databases">
        <title>Metabolic pathway, cell adaptation mechanisms and a novel monoxygenase revealed through proteogenomic-transcription analysis of a Sphingomonas haloaromaticamans strain degrading the fungicide ortho-phenylphenol.</title>
        <authorList>
            <person name="Perruchon C."/>
            <person name="Papadopoulou E.S."/>
            <person name="Rousidou C."/>
            <person name="Vasileiadis S."/>
            <person name="Tanou G."/>
            <person name="Amoutzias G."/>
            <person name="Molassiotis A."/>
            <person name="Karpouzas D.G."/>
        </authorList>
    </citation>
    <scope>NUCLEOTIDE SEQUENCE [LARGE SCALE GENOMIC DNA]</scope>
    <source>
        <strain evidence="1 2">P3</strain>
    </source>
</reference>
<comment type="caution">
    <text evidence="1">The sequence shown here is derived from an EMBL/GenBank/DDBJ whole genome shotgun (WGS) entry which is preliminary data.</text>
</comment>
<name>A0A1S1HHD7_9SPHN</name>
<evidence type="ECO:0000313" key="2">
    <source>
        <dbReference type="Proteomes" id="UP000179467"/>
    </source>
</evidence>
<protein>
    <submittedName>
        <fullName evidence="1">Uncharacterized protein</fullName>
    </submittedName>
</protein>